<dbReference type="AlphaFoldDB" id="A0A8J6ZW12"/>
<accession>A0A8J6ZW12</accession>
<keyword evidence="2" id="KW-1185">Reference proteome</keyword>
<sequence>MEPNQLNLFSDLTITPARRAETLVMSLEALLKWKAQIFAYQHKVRESQPSQQTTLFNLTPKHYDPDTIDPLNLPLQSMAFYRMPTDAGSAAIYFVNDNAII</sequence>
<protein>
    <submittedName>
        <fullName evidence="1">Uncharacterized protein</fullName>
    </submittedName>
</protein>
<gene>
    <name evidence="1" type="ORF">IQ276_00310</name>
</gene>
<dbReference type="Proteomes" id="UP000622533">
    <property type="component" value="Unassembled WGS sequence"/>
</dbReference>
<dbReference type="RefSeq" id="WP_193912698.1">
    <property type="nucleotide sequence ID" value="NZ_JADEXS020000001.1"/>
</dbReference>
<reference evidence="1" key="1">
    <citation type="submission" date="2020-10" db="EMBL/GenBank/DDBJ databases">
        <authorList>
            <person name="Castelo-Branco R."/>
            <person name="Eusebio N."/>
            <person name="Adriana R."/>
            <person name="Vieira A."/>
            <person name="Brugerolle De Fraissinette N."/>
            <person name="Rezende De Castro R."/>
            <person name="Schneider M.P."/>
            <person name="Vasconcelos V."/>
            <person name="Leao P.N."/>
        </authorList>
    </citation>
    <scope>NUCLEOTIDE SEQUENCE</scope>
    <source>
        <strain evidence="1">LEGE 12446</strain>
    </source>
</reference>
<name>A0A8J6ZW12_DESMC</name>
<proteinExistence type="predicted"/>
<organism evidence="1 2">
    <name type="scientific">Desmonostoc muscorum LEGE 12446</name>
    <dbReference type="NCBI Taxonomy" id="1828758"/>
    <lineage>
        <taxon>Bacteria</taxon>
        <taxon>Bacillati</taxon>
        <taxon>Cyanobacteriota</taxon>
        <taxon>Cyanophyceae</taxon>
        <taxon>Nostocales</taxon>
        <taxon>Nostocaceae</taxon>
        <taxon>Desmonostoc</taxon>
    </lineage>
</organism>
<evidence type="ECO:0000313" key="2">
    <source>
        <dbReference type="Proteomes" id="UP000622533"/>
    </source>
</evidence>
<evidence type="ECO:0000313" key="1">
    <source>
        <dbReference type="EMBL" id="MBE9020951.1"/>
    </source>
</evidence>
<dbReference type="EMBL" id="JADEXS010000002">
    <property type="protein sequence ID" value="MBE9020951.1"/>
    <property type="molecule type" value="Genomic_DNA"/>
</dbReference>
<comment type="caution">
    <text evidence="1">The sequence shown here is derived from an EMBL/GenBank/DDBJ whole genome shotgun (WGS) entry which is preliminary data.</text>
</comment>